<keyword evidence="1" id="KW-1133">Transmembrane helix</keyword>
<dbReference type="RefSeq" id="WP_210047712.1">
    <property type="nucleotide sequence ID" value="NZ_JAGINX010000001.1"/>
</dbReference>
<proteinExistence type="predicted"/>
<dbReference type="EMBL" id="JAGINX010000001">
    <property type="protein sequence ID" value="MBP2317492.1"/>
    <property type="molecule type" value="Genomic_DNA"/>
</dbReference>
<keyword evidence="3" id="KW-1185">Reference proteome</keyword>
<comment type="caution">
    <text evidence="2">The sequence shown here is derived from an EMBL/GenBank/DDBJ whole genome shotgun (WGS) entry which is preliminary data.</text>
</comment>
<feature type="transmembrane region" description="Helical" evidence="1">
    <location>
        <begin position="16"/>
        <end position="38"/>
    </location>
</feature>
<sequence length="243" mass="26030">MVQQDSRRPTRSRAGWIAVLCVAAAALAGIVFFSAWIVGGRVQAGSLGERLLPAEDQGAQAGGGQPTDDAAAPLAHRIPVDQLDQLRPLGWNVAQLSGYGLEPQQAETQLVDGVRTVDVELSNGDSVVEVAETRAEEEGAELTPLRDLAARTVDLEAAEHQEIELSTGDAGDLYRVEGSPERTVAVGTSYAHYVITSDMDEVPAADLAAWVLVTDRSRLQVLPTEETDGFERVGQGLREIFSW</sequence>
<evidence type="ECO:0000313" key="2">
    <source>
        <dbReference type="EMBL" id="MBP2317492.1"/>
    </source>
</evidence>
<accession>A0ABS4SZ71</accession>
<gene>
    <name evidence="2" type="ORF">JOF45_000511</name>
</gene>
<keyword evidence="1" id="KW-0472">Membrane</keyword>
<evidence type="ECO:0000313" key="3">
    <source>
        <dbReference type="Proteomes" id="UP001519331"/>
    </source>
</evidence>
<name>A0ABS4SZ71_9MICC</name>
<dbReference type="Proteomes" id="UP001519331">
    <property type="component" value="Unassembled WGS sequence"/>
</dbReference>
<evidence type="ECO:0000256" key="1">
    <source>
        <dbReference type="SAM" id="Phobius"/>
    </source>
</evidence>
<organism evidence="2 3">
    <name type="scientific">Nesterenkonia lacusekhoensis</name>
    <dbReference type="NCBI Taxonomy" id="150832"/>
    <lineage>
        <taxon>Bacteria</taxon>
        <taxon>Bacillati</taxon>
        <taxon>Actinomycetota</taxon>
        <taxon>Actinomycetes</taxon>
        <taxon>Micrococcales</taxon>
        <taxon>Micrococcaceae</taxon>
        <taxon>Nesterenkonia</taxon>
    </lineage>
</organism>
<reference evidence="2 3" key="1">
    <citation type="submission" date="2021-03" db="EMBL/GenBank/DDBJ databases">
        <title>Sequencing the genomes of 1000 actinobacteria strains.</title>
        <authorList>
            <person name="Klenk H.-P."/>
        </authorList>
    </citation>
    <scope>NUCLEOTIDE SEQUENCE [LARGE SCALE GENOMIC DNA]</scope>
    <source>
        <strain evidence="2 3">DSM 12544</strain>
    </source>
</reference>
<protein>
    <submittedName>
        <fullName evidence="2">Uncharacterized protein</fullName>
    </submittedName>
</protein>
<keyword evidence="1" id="KW-0812">Transmembrane</keyword>